<dbReference type="SMART" id="SM00213">
    <property type="entry name" value="UBQ"/>
    <property type="match status" value="1"/>
</dbReference>
<dbReference type="OrthoDB" id="428577at2759"/>
<dbReference type="InterPro" id="IPR000626">
    <property type="entry name" value="Ubiquitin-like_dom"/>
</dbReference>
<name>A0A068RUV0_9FUNG</name>
<comment type="caution">
    <text evidence="4">The sequence shown here is derived from an EMBL/GenBank/DDBJ whole genome shotgun (WGS) entry which is preliminary data.</text>
</comment>
<evidence type="ECO:0000256" key="2">
    <source>
        <dbReference type="ARBA" id="ARBA00022490"/>
    </source>
</evidence>
<comment type="subcellular location">
    <subcellularLocation>
        <location evidence="1">Cytoplasm</location>
        <location evidence="1">Cytosol</location>
    </subcellularLocation>
</comment>
<accession>A0A068RUV0</accession>
<dbReference type="PANTHER" id="PTHR46555">
    <property type="entry name" value="UBIQUITIN-LIKE PROTEIN 4A"/>
    <property type="match status" value="1"/>
</dbReference>
<dbReference type="InterPro" id="IPR029071">
    <property type="entry name" value="Ubiquitin-like_domsf"/>
</dbReference>
<dbReference type="GO" id="GO:0006620">
    <property type="term" value="P:post-translational protein targeting to endoplasmic reticulum membrane"/>
    <property type="evidence" value="ECO:0007669"/>
    <property type="project" value="InterPro"/>
</dbReference>
<dbReference type="PANTHER" id="PTHR46555:SF1">
    <property type="entry name" value="UBIQUITIN-LIKE PROTEIN 4A"/>
    <property type="match status" value="1"/>
</dbReference>
<dbReference type="CDD" id="cd17039">
    <property type="entry name" value="Ubl_ubiquitin_like"/>
    <property type="match status" value="1"/>
</dbReference>
<keyword evidence="2" id="KW-0963">Cytoplasm</keyword>
<dbReference type="PROSITE" id="PS50053">
    <property type="entry name" value="UBIQUITIN_2"/>
    <property type="match status" value="1"/>
</dbReference>
<evidence type="ECO:0000259" key="3">
    <source>
        <dbReference type="PROSITE" id="PS50053"/>
    </source>
</evidence>
<proteinExistence type="predicted"/>
<dbReference type="GO" id="GO:0071816">
    <property type="term" value="P:tail-anchored membrane protein insertion into ER membrane"/>
    <property type="evidence" value="ECO:0007669"/>
    <property type="project" value="TreeGrafter"/>
</dbReference>
<evidence type="ECO:0000256" key="1">
    <source>
        <dbReference type="ARBA" id="ARBA00004514"/>
    </source>
</evidence>
<keyword evidence="5" id="KW-1185">Reference proteome</keyword>
<dbReference type="SUPFAM" id="SSF54236">
    <property type="entry name" value="Ubiquitin-like"/>
    <property type="match status" value="1"/>
</dbReference>
<evidence type="ECO:0000313" key="4">
    <source>
        <dbReference type="EMBL" id="CDH53804.1"/>
    </source>
</evidence>
<dbReference type="STRING" id="1263082.A0A068RUV0"/>
<protein>
    <recommendedName>
        <fullName evidence="3">Ubiquitin-like domain-containing protein</fullName>
    </recommendedName>
</protein>
<dbReference type="VEuPathDB" id="FungiDB:LCOR_05117.1"/>
<dbReference type="EMBL" id="CBTN010000019">
    <property type="protein sequence ID" value="CDH53804.1"/>
    <property type="molecule type" value="Genomic_DNA"/>
</dbReference>
<reference evidence="4" key="1">
    <citation type="submission" date="2013-08" db="EMBL/GenBank/DDBJ databases">
        <title>Gene expansion shapes genome architecture in the human pathogen Lichtheimia corymbifera: an evolutionary genomics analysis in the ancient terrestrial Mucorales (Mucoromycotina).</title>
        <authorList>
            <person name="Schwartze V.U."/>
            <person name="Winter S."/>
            <person name="Shelest E."/>
            <person name="Marcet-Houben M."/>
            <person name="Horn F."/>
            <person name="Wehner S."/>
            <person name="Hoffmann K."/>
            <person name="Riege K."/>
            <person name="Sammeth M."/>
            <person name="Nowrousian M."/>
            <person name="Valiante V."/>
            <person name="Linde J."/>
            <person name="Jacobsen I.D."/>
            <person name="Marz M."/>
            <person name="Brakhage A.A."/>
            <person name="Gabaldon T."/>
            <person name="Bocker S."/>
            <person name="Voigt K."/>
        </authorList>
    </citation>
    <scope>NUCLEOTIDE SEQUENCE [LARGE SCALE GENOMIC DNA]</scope>
    <source>
        <strain evidence="4">FSU 9682</strain>
    </source>
</reference>
<gene>
    <name evidence="4" type="ORF">LCOR_05117.1</name>
</gene>
<organism evidence="4 5">
    <name type="scientific">Lichtheimia corymbifera JMRC:FSU:9682</name>
    <dbReference type="NCBI Taxonomy" id="1263082"/>
    <lineage>
        <taxon>Eukaryota</taxon>
        <taxon>Fungi</taxon>
        <taxon>Fungi incertae sedis</taxon>
        <taxon>Mucoromycota</taxon>
        <taxon>Mucoromycotina</taxon>
        <taxon>Mucoromycetes</taxon>
        <taxon>Mucorales</taxon>
        <taxon>Lichtheimiaceae</taxon>
        <taxon>Lichtheimia</taxon>
    </lineage>
</organism>
<dbReference type="Proteomes" id="UP000027586">
    <property type="component" value="Unassembled WGS sequence"/>
</dbReference>
<dbReference type="GO" id="GO:0051087">
    <property type="term" value="F:protein-folding chaperone binding"/>
    <property type="evidence" value="ECO:0007669"/>
    <property type="project" value="TreeGrafter"/>
</dbReference>
<dbReference type="GO" id="GO:0071818">
    <property type="term" value="C:BAT3 complex"/>
    <property type="evidence" value="ECO:0007669"/>
    <property type="project" value="TreeGrafter"/>
</dbReference>
<dbReference type="AlphaFoldDB" id="A0A068RUV0"/>
<feature type="domain" description="Ubiquitin-like" evidence="3">
    <location>
        <begin position="62"/>
        <end position="141"/>
    </location>
</feature>
<dbReference type="Gene3D" id="3.10.20.90">
    <property type="entry name" value="Phosphatidylinositol 3-kinase Catalytic Subunit, Chain A, domain 1"/>
    <property type="match status" value="1"/>
</dbReference>
<dbReference type="InterPro" id="IPR047154">
    <property type="entry name" value="UBL4A-like"/>
</dbReference>
<evidence type="ECO:0000313" key="5">
    <source>
        <dbReference type="Proteomes" id="UP000027586"/>
    </source>
</evidence>
<dbReference type="Pfam" id="PF00240">
    <property type="entry name" value="ubiquitin"/>
    <property type="match status" value="1"/>
</dbReference>
<sequence length="201" mass="21931">MLIVQGEDQYIKQYLEALSSRSVRYGKDYCSRQLPSSLRIKRKPNAPEEAAATTISTESPKIDVVIKVLKPASQLTITGISVNDTIEDLKERIAKQYGNGLTLNRQRLLLKGKALSDPKCLSEYNLTDKATLHLMITAAPASPSPASSPAVGRFGLSATADEKIKDPAFWEAIKSTVAQQLGGVDKDVDIVLEKMKSNLSQ</sequence>